<accession>A0A9W6GBD8</accession>
<organism evidence="2 3">
    <name type="scientific">Glycomyces algeriensis</name>
    <dbReference type="NCBI Taxonomy" id="256037"/>
    <lineage>
        <taxon>Bacteria</taxon>
        <taxon>Bacillati</taxon>
        <taxon>Actinomycetota</taxon>
        <taxon>Actinomycetes</taxon>
        <taxon>Glycomycetales</taxon>
        <taxon>Glycomycetaceae</taxon>
        <taxon>Glycomyces</taxon>
    </lineage>
</organism>
<evidence type="ECO:0000313" key="3">
    <source>
        <dbReference type="Proteomes" id="UP001144313"/>
    </source>
</evidence>
<evidence type="ECO:0000313" key="2">
    <source>
        <dbReference type="EMBL" id="GLI43683.1"/>
    </source>
</evidence>
<proteinExistence type="predicted"/>
<name>A0A9W6GBD8_9ACTN</name>
<comment type="caution">
    <text evidence="2">The sequence shown here is derived from an EMBL/GenBank/DDBJ whole genome shotgun (WGS) entry which is preliminary data.</text>
</comment>
<sequence length="180" mass="18497">MPGGDGGGMFKLRRPAYRVFVIVHVVSSVAWLGLSLCLLVLGVWAVGTGDAAEQYAAGSAMSVLAGVLAVPLGAGALVSGLVLMLGTKWTVAYTWVLVKLVATAVTFALTVFSLRPGLAAMAAGLDPERLQVLDGQVLAAPIVSSSVYLGAVVLSYVKPWGRRGAGRVPARVPVPARSGR</sequence>
<protein>
    <recommendedName>
        <fullName evidence="4">DUF2269 domain-containing protein</fullName>
    </recommendedName>
</protein>
<feature type="transmembrane region" description="Helical" evidence="1">
    <location>
        <begin position="138"/>
        <end position="157"/>
    </location>
</feature>
<dbReference type="AlphaFoldDB" id="A0A9W6GBD8"/>
<feature type="transmembrane region" description="Helical" evidence="1">
    <location>
        <begin position="96"/>
        <end position="118"/>
    </location>
</feature>
<dbReference type="EMBL" id="BSDT01000001">
    <property type="protein sequence ID" value="GLI43683.1"/>
    <property type="molecule type" value="Genomic_DNA"/>
</dbReference>
<keyword evidence="1" id="KW-1133">Transmembrane helix</keyword>
<keyword evidence="3" id="KW-1185">Reference proteome</keyword>
<gene>
    <name evidence="2" type="ORF">GALLR39Z86_35330</name>
</gene>
<keyword evidence="1" id="KW-0472">Membrane</keyword>
<feature type="transmembrane region" description="Helical" evidence="1">
    <location>
        <begin position="19"/>
        <end position="47"/>
    </location>
</feature>
<evidence type="ECO:0000256" key="1">
    <source>
        <dbReference type="SAM" id="Phobius"/>
    </source>
</evidence>
<dbReference type="Proteomes" id="UP001144313">
    <property type="component" value="Unassembled WGS sequence"/>
</dbReference>
<evidence type="ECO:0008006" key="4">
    <source>
        <dbReference type="Google" id="ProtNLM"/>
    </source>
</evidence>
<feature type="transmembrane region" description="Helical" evidence="1">
    <location>
        <begin position="59"/>
        <end position="84"/>
    </location>
</feature>
<reference evidence="2" key="1">
    <citation type="submission" date="2022-12" db="EMBL/GenBank/DDBJ databases">
        <title>Reference genome sequencing for broad-spectrum identification of bacterial and archaeal isolates by mass spectrometry.</title>
        <authorList>
            <person name="Sekiguchi Y."/>
            <person name="Tourlousse D.M."/>
        </authorList>
    </citation>
    <scope>NUCLEOTIDE SEQUENCE</scope>
    <source>
        <strain evidence="2">LLR39Z86</strain>
    </source>
</reference>
<keyword evidence="1" id="KW-0812">Transmembrane</keyword>